<dbReference type="Pfam" id="PF04221">
    <property type="entry name" value="RelB"/>
    <property type="match status" value="1"/>
</dbReference>
<keyword evidence="5" id="KW-1185">Reference proteome</keyword>
<protein>
    <submittedName>
        <fullName evidence="4">Damage-inducible protein J</fullName>
    </submittedName>
</protein>
<evidence type="ECO:0000313" key="4">
    <source>
        <dbReference type="EMBL" id="KGP62186.1"/>
    </source>
</evidence>
<dbReference type="GO" id="GO:0000987">
    <property type="term" value="F:cis-regulatory region sequence-specific DNA binding"/>
    <property type="evidence" value="ECO:0007669"/>
    <property type="project" value="InterPro"/>
</dbReference>
<evidence type="ECO:0000313" key="5">
    <source>
        <dbReference type="Proteomes" id="UP000054422"/>
    </source>
</evidence>
<dbReference type="STRING" id="1498499.EP47_01845"/>
<organism evidence="4 5">
    <name type="scientific">Legionella norrlandica</name>
    <dbReference type="NCBI Taxonomy" id="1498499"/>
    <lineage>
        <taxon>Bacteria</taxon>
        <taxon>Pseudomonadati</taxon>
        <taxon>Pseudomonadota</taxon>
        <taxon>Gammaproteobacteria</taxon>
        <taxon>Legionellales</taxon>
        <taxon>Legionellaceae</taxon>
        <taxon>Legionella</taxon>
    </lineage>
</organism>
<evidence type="ECO:0000256" key="1">
    <source>
        <dbReference type="ARBA" id="ARBA00010562"/>
    </source>
</evidence>
<sequence length="87" mass="9511">MTTKTVQARVDSNLKDVGEGILKMLGITPSQAINAFYAQIVMCRGLPFELKLPNKLSRDAIEELEKGGGKSFSSFKSMIDDLDDTDA</sequence>
<comment type="similarity">
    <text evidence="1">Belongs to the RelB/DinJ antitoxin family.</text>
</comment>
<dbReference type="OrthoDB" id="3174560at2"/>
<dbReference type="InterPro" id="IPR026262">
    <property type="entry name" value="DinJ"/>
</dbReference>
<dbReference type="GO" id="GO:0015643">
    <property type="term" value="F:toxic substance binding"/>
    <property type="evidence" value="ECO:0007669"/>
    <property type="project" value="InterPro"/>
</dbReference>
<dbReference type="PANTHER" id="PTHR38781">
    <property type="entry name" value="ANTITOXIN DINJ-RELATED"/>
    <property type="match status" value="1"/>
</dbReference>
<dbReference type="InterPro" id="IPR007337">
    <property type="entry name" value="RelB/DinJ"/>
</dbReference>
<proteinExistence type="inferred from homology"/>
<dbReference type="PIRSF" id="PIRSF003108">
    <property type="entry name" value="DinJ"/>
    <property type="match status" value="1"/>
</dbReference>
<dbReference type="Gene3D" id="1.10.1220.10">
    <property type="entry name" value="Met repressor-like"/>
    <property type="match status" value="1"/>
</dbReference>
<comment type="caution">
    <text evidence="4">The sequence shown here is derived from an EMBL/GenBank/DDBJ whole genome shotgun (WGS) entry which is preliminary data.</text>
</comment>
<dbReference type="Proteomes" id="UP000054422">
    <property type="component" value="Unassembled WGS sequence"/>
</dbReference>
<feature type="region of interest" description="Disordered" evidence="3">
    <location>
        <begin position="67"/>
        <end position="87"/>
    </location>
</feature>
<name>A0A0A2SR39_9GAMM</name>
<dbReference type="GO" id="GO:0006355">
    <property type="term" value="P:regulation of DNA-templated transcription"/>
    <property type="evidence" value="ECO:0007669"/>
    <property type="project" value="InterPro"/>
</dbReference>
<dbReference type="InterPro" id="IPR013321">
    <property type="entry name" value="Arc_rbn_hlx_hlx"/>
</dbReference>
<gene>
    <name evidence="4" type="ORF">EP47_01845</name>
</gene>
<accession>A0A0A2SR39</accession>
<dbReference type="PANTHER" id="PTHR38781:SF1">
    <property type="entry name" value="ANTITOXIN DINJ-RELATED"/>
    <property type="match status" value="1"/>
</dbReference>
<dbReference type="EMBL" id="JNCF01000098">
    <property type="protein sequence ID" value="KGP62186.1"/>
    <property type="molecule type" value="Genomic_DNA"/>
</dbReference>
<dbReference type="GO" id="GO:0044010">
    <property type="term" value="P:single-species biofilm formation"/>
    <property type="evidence" value="ECO:0007669"/>
    <property type="project" value="InterPro"/>
</dbReference>
<dbReference type="RefSeq" id="WP_035891589.1">
    <property type="nucleotide sequence ID" value="NZ_JNCF01000098.1"/>
</dbReference>
<dbReference type="NCBIfam" id="TIGR02384">
    <property type="entry name" value="RelB_DinJ"/>
    <property type="match status" value="1"/>
</dbReference>
<dbReference type="AlphaFoldDB" id="A0A0A2SR39"/>
<dbReference type="GO" id="GO:0006351">
    <property type="term" value="P:DNA-templated transcription"/>
    <property type="evidence" value="ECO:0007669"/>
    <property type="project" value="TreeGrafter"/>
</dbReference>
<evidence type="ECO:0000256" key="3">
    <source>
        <dbReference type="SAM" id="MobiDB-lite"/>
    </source>
</evidence>
<evidence type="ECO:0000256" key="2">
    <source>
        <dbReference type="ARBA" id="ARBA00022649"/>
    </source>
</evidence>
<keyword evidence="2" id="KW-1277">Toxin-antitoxin system</keyword>
<reference evidence="4 5" key="1">
    <citation type="submission" date="2014-05" db="EMBL/GenBank/DDBJ databases">
        <authorList>
            <person name="Rizzardi K."/>
            <person name="Winiecka-Krusnell J."/>
            <person name="Ramliden M."/>
            <person name="Alm E."/>
            <person name="Andersson S."/>
            <person name="Byfors S."/>
        </authorList>
    </citation>
    <scope>NUCLEOTIDE SEQUENCE [LARGE SCALE GENOMIC DNA]</scope>
    <source>
        <strain evidence="4 5">LEGN</strain>
    </source>
</reference>